<dbReference type="EMBL" id="FUFA01000005">
    <property type="protein sequence ID" value="SPM37356.1"/>
    <property type="molecule type" value="Genomic_DNA"/>
</dbReference>
<feature type="compositionally biased region" description="Polar residues" evidence="8">
    <location>
        <begin position="32"/>
        <end position="46"/>
    </location>
</feature>
<evidence type="ECO:0000313" key="11">
    <source>
        <dbReference type="EMBL" id="SPM37356.1"/>
    </source>
</evidence>
<evidence type="ECO:0000256" key="9">
    <source>
        <dbReference type="SAM" id="SignalP"/>
    </source>
</evidence>
<dbReference type="InterPro" id="IPR050962">
    <property type="entry name" value="Phosphate-bind_PstS"/>
</dbReference>
<keyword evidence="4 9" id="KW-0732">Signal</keyword>
<keyword evidence="3" id="KW-0592">Phosphate transport</keyword>
<dbReference type="Gene3D" id="3.40.190.10">
    <property type="entry name" value="Periplasmic binding protein-like II"/>
    <property type="match status" value="2"/>
</dbReference>
<reference evidence="11 12" key="1">
    <citation type="submission" date="2017-01" db="EMBL/GenBank/DDBJ databases">
        <authorList>
            <consortium name="Urmite Genomes"/>
        </authorList>
    </citation>
    <scope>NUCLEOTIDE SEQUENCE [LARGE SCALE GENOMIC DNA]</scope>
    <source>
        <strain evidence="11 12">AB57</strain>
    </source>
</reference>
<evidence type="ECO:0000256" key="2">
    <source>
        <dbReference type="ARBA" id="ARBA00022448"/>
    </source>
</evidence>
<keyword evidence="2" id="KW-0813">Transport</keyword>
<gene>
    <name evidence="11" type="ORF">MRAB57_5203</name>
</gene>
<dbReference type="InterPro" id="IPR024370">
    <property type="entry name" value="PBP_domain"/>
</dbReference>
<feature type="binding site" evidence="7">
    <location>
        <begin position="56"/>
        <end position="58"/>
    </location>
    <ligand>
        <name>phosphate</name>
        <dbReference type="ChEBI" id="CHEBI:43474"/>
    </ligand>
</feature>
<keyword evidence="12" id="KW-1185">Reference proteome</keyword>
<keyword evidence="6" id="KW-0449">Lipoprotein</keyword>
<dbReference type="NCBIfam" id="TIGR00975">
    <property type="entry name" value="3a0107s03"/>
    <property type="match status" value="1"/>
</dbReference>
<name>A0A2U3P0T1_9MYCO</name>
<accession>A0A2U3P0T1</accession>
<feature type="domain" description="PBP" evidence="10">
    <location>
        <begin position="48"/>
        <end position="325"/>
    </location>
</feature>
<dbReference type="STRING" id="1841860.GCA_900157375_05206"/>
<dbReference type="InterPro" id="IPR005673">
    <property type="entry name" value="ABC_phos-bd_PstS"/>
</dbReference>
<feature type="region of interest" description="Disordered" evidence="8">
    <location>
        <begin position="24"/>
        <end position="46"/>
    </location>
</feature>
<feature type="binding site" evidence="7">
    <location>
        <begin position="191"/>
        <end position="193"/>
    </location>
    <ligand>
        <name>phosphate</name>
        <dbReference type="ChEBI" id="CHEBI:43474"/>
    </ligand>
</feature>
<proteinExistence type="inferred from homology"/>
<dbReference type="GO" id="GO:0042301">
    <property type="term" value="F:phosphate ion binding"/>
    <property type="evidence" value="ECO:0007669"/>
    <property type="project" value="InterPro"/>
</dbReference>
<evidence type="ECO:0000256" key="7">
    <source>
        <dbReference type="PIRSR" id="PIRSR002756-1"/>
    </source>
</evidence>
<comment type="similarity">
    <text evidence="1">Belongs to the PstS family.</text>
</comment>
<dbReference type="Proteomes" id="UP000240988">
    <property type="component" value="Unassembled WGS sequence"/>
</dbReference>
<dbReference type="CDD" id="cd13565">
    <property type="entry name" value="PBP2_PstS"/>
    <property type="match status" value="1"/>
</dbReference>
<dbReference type="AlphaFoldDB" id="A0A2U3P0T1"/>
<dbReference type="PIRSF" id="PIRSF002756">
    <property type="entry name" value="PstS"/>
    <property type="match status" value="1"/>
</dbReference>
<feature type="non-terminal residue" evidence="11">
    <location>
        <position position="1"/>
    </location>
</feature>
<evidence type="ECO:0000313" key="12">
    <source>
        <dbReference type="Proteomes" id="UP000240988"/>
    </source>
</evidence>
<dbReference type="PANTHER" id="PTHR42996:SF1">
    <property type="entry name" value="PHOSPHATE-BINDING PROTEIN PSTS"/>
    <property type="match status" value="1"/>
</dbReference>
<feature type="signal peptide" evidence="9">
    <location>
        <begin position="1"/>
        <end position="20"/>
    </location>
</feature>
<evidence type="ECO:0000256" key="8">
    <source>
        <dbReference type="SAM" id="MobiDB-lite"/>
    </source>
</evidence>
<sequence length="370" mass="37965">LRFSRLGVALSVLALSGAMVSGCGETAPKSAPRSSTSASPVQSNCGGKKTLTASGSTAQAKAMTRFVDAFEEACPGHTLNYSAKSSATGITEFTSKKTDFGGSDEPLDQAQGDAARQRCGSPAWNLPLVFAPIAIVYNVKGLDSLTLDAPTAAKIFNATITAWNDPAIQALNPGATLPTEPIHLIFRKDDSWTTNSFQQYLDVASGGAWGKGAGRKFNGGKGDSAKGNDGTAAAVKGTDSSIGYTSWSSSKSQTLDMAKLVTSAGPDAVGITADSAAKTVAGAAFSGQGNDLVLDTRSFEKPSMPGSYPILLPAYEIVCSKYPDADVGASVRMFLQTAIGAGQKGLADNGNVPLPDEFKSKLSAAVNAIT</sequence>
<dbReference type="PANTHER" id="PTHR42996">
    <property type="entry name" value="PHOSPHATE-BINDING PROTEIN PSTS"/>
    <property type="match status" value="1"/>
</dbReference>
<keyword evidence="5" id="KW-0564">Palmitate</keyword>
<evidence type="ECO:0000256" key="6">
    <source>
        <dbReference type="ARBA" id="ARBA00023288"/>
    </source>
</evidence>
<dbReference type="GO" id="GO:0035435">
    <property type="term" value="P:phosphate ion transmembrane transport"/>
    <property type="evidence" value="ECO:0007669"/>
    <property type="project" value="InterPro"/>
</dbReference>
<feature type="chain" id="PRO_5039537941" evidence="9">
    <location>
        <begin position="21"/>
        <end position="370"/>
    </location>
</feature>
<feature type="binding site" evidence="7">
    <location>
        <position position="104"/>
    </location>
    <ligand>
        <name>phosphate</name>
        <dbReference type="ChEBI" id="CHEBI:43474"/>
    </ligand>
</feature>
<organism evidence="11 12">
    <name type="scientific">Mycobacterium rhizamassiliense</name>
    <dbReference type="NCBI Taxonomy" id="1841860"/>
    <lineage>
        <taxon>Bacteria</taxon>
        <taxon>Bacillati</taxon>
        <taxon>Actinomycetota</taxon>
        <taxon>Actinomycetes</taxon>
        <taxon>Mycobacteriales</taxon>
        <taxon>Mycobacteriaceae</taxon>
        <taxon>Mycobacterium</taxon>
    </lineage>
</organism>
<protein>
    <submittedName>
        <fullName evidence="11">ABC-type phosphate transport system, periplasmic component</fullName>
    </submittedName>
</protein>
<evidence type="ECO:0000256" key="5">
    <source>
        <dbReference type="ARBA" id="ARBA00023139"/>
    </source>
</evidence>
<dbReference type="SUPFAM" id="SSF53850">
    <property type="entry name" value="Periplasmic binding protein-like II"/>
    <property type="match status" value="1"/>
</dbReference>
<evidence type="ECO:0000256" key="1">
    <source>
        <dbReference type="ARBA" id="ARBA00008725"/>
    </source>
</evidence>
<evidence type="ECO:0000256" key="3">
    <source>
        <dbReference type="ARBA" id="ARBA00022592"/>
    </source>
</evidence>
<dbReference type="GO" id="GO:0043190">
    <property type="term" value="C:ATP-binding cassette (ABC) transporter complex"/>
    <property type="evidence" value="ECO:0007669"/>
    <property type="project" value="InterPro"/>
</dbReference>
<evidence type="ECO:0000259" key="10">
    <source>
        <dbReference type="Pfam" id="PF12849"/>
    </source>
</evidence>
<evidence type="ECO:0000256" key="4">
    <source>
        <dbReference type="ARBA" id="ARBA00022729"/>
    </source>
</evidence>
<feature type="binding site" evidence="7">
    <location>
        <position position="86"/>
    </location>
    <ligand>
        <name>phosphate</name>
        <dbReference type="ChEBI" id="CHEBI:43474"/>
    </ligand>
</feature>
<dbReference type="Pfam" id="PF12849">
    <property type="entry name" value="PBP_like_2"/>
    <property type="match status" value="1"/>
</dbReference>